<dbReference type="OrthoDB" id="7873775at2"/>
<sequence length="123" mass="13453">MTVVSLRLRESARQDTWRLLGAAPDGPERGERLDTDLDQLMAGLSRVSLAWHDRDGAVLRNSASFVAGRASALGLNRIARVARTVETLARTEDGAALAANVARLLRLGQGFFEEVWELQDRPG</sequence>
<evidence type="ECO:0000313" key="2">
    <source>
        <dbReference type="Proteomes" id="UP000193870"/>
    </source>
</evidence>
<dbReference type="EMBL" id="FWFV01000004">
    <property type="protein sequence ID" value="SLN43316.1"/>
    <property type="molecule type" value="Genomic_DNA"/>
</dbReference>
<dbReference type="STRING" id="315423.SAMN04488020_104272"/>
<dbReference type="RefSeq" id="WP_085853881.1">
    <property type="nucleotide sequence ID" value="NZ_FOPF01000004.1"/>
</dbReference>
<accession>A0A1Y5SL51</accession>
<proteinExistence type="predicted"/>
<dbReference type="InterPro" id="IPR036641">
    <property type="entry name" value="HPT_dom_sf"/>
</dbReference>
<protein>
    <recommendedName>
        <fullName evidence="3">Hpt domain protein</fullName>
    </recommendedName>
</protein>
<dbReference type="SUPFAM" id="SSF47226">
    <property type="entry name" value="Histidine-containing phosphotransfer domain, HPT domain"/>
    <property type="match status" value="1"/>
</dbReference>
<dbReference type="AlphaFoldDB" id="A0A1Y5SL51"/>
<evidence type="ECO:0008006" key="3">
    <source>
        <dbReference type="Google" id="ProtNLM"/>
    </source>
</evidence>
<dbReference type="Proteomes" id="UP000193870">
    <property type="component" value="Unassembled WGS sequence"/>
</dbReference>
<gene>
    <name evidence="1" type="ORF">PAM7066_01895</name>
</gene>
<dbReference type="GO" id="GO:0000160">
    <property type="term" value="P:phosphorelay signal transduction system"/>
    <property type="evidence" value="ECO:0007669"/>
    <property type="project" value="InterPro"/>
</dbReference>
<keyword evidence="2" id="KW-1185">Reference proteome</keyword>
<name>A0A1Y5SL51_9RHOB</name>
<reference evidence="1 2" key="1">
    <citation type="submission" date="2017-03" db="EMBL/GenBank/DDBJ databases">
        <authorList>
            <person name="Afonso C.L."/>
            <person name="Miller P.J."/>
            <person name="Scott M.A."/>
            <person name="Spackman E."/>
            <person name="Goraichik I."/>
            <person name="Dimitrov K.M."/>
            <person name="Suarez D.L."/>
            <person name="Swayne D.E."/>
        </authorList>
    </citation>
    <scope>NUCLEOTIDE SEQUENCE [LARGE SCALE GENOMIC DNA]</scope>
    <source>
        <strain evidence="1 2">CECT 7066</strain>
    </source>
</reference>
<organism evidence="1 2">
    <name type="scientific">Palleronia marisminoris</name>
    <dbReference type="NCBI Taxonomy" id="315423"/>
    <lineage>
        <taxon>Bacteria</taxon>
        <taxon>Pseudomonadati</taxon>
        <taxon>Pseudomonadota</taxon>
        <taxon>Alphaproteobacteria</taxon>
        <taxon>Rhodobacterales</taxon>
        <taxon>Roseobacteraceae</taxon>
        <taxon>Palleronia</taxon>
    </lineage>
</organism>
<evidence type="ECO:0000313" key="1">
    <source>
        <dbReference type="EMBL" id="SLN43316.1"/>
    </source>
</evidence>